<dbReference type="Proteomes" id="UP000821865">
    <property type="component" value="Chromosome 2"/>
</dbReference>
<proteinExistence type="predicted"/>
<name>A0ACB8DA43_DERSI</name>
<protein>
    <submittedName>
        <fullName evidence="1">Uncharacterized protein</fullName>
    </submittedName>
</protein>
<sequence length="400" mass="43663">MSVTMQMTVEGEDLPPEEFSPEFGWQSAVSKRMSAKVDSANRPGCGIWENRPNAGALFRTQDNGNKLKSKIIRASRMPPMPKEHAKIIIRPRGGLNIAKTGPTVIGKAIVEAAGLTSTQISSDGTLPIQGTFSLQRELPETLSIQRALLFQNQDQIPLQGSLRIPAPRQSKIAEIKRGSNRKPAMADKQPATPQPMEVAMAEENDTDNQPAAPQPIEVPMVETSDTERPAKKRAITNEPERASGRAKSEIREMLSALSDSIKEINEKFSLFQSNMASMEERTNKRISKIESFLENVVAPVLSSPRAWLHCATSLPDHEASCPRSYHASLLLTSRPAAPGPSAMTDSCLGGLKLEQPCLLLPWLPLTVAGPPSQTLTPDRGWSLRLPLLTWLPVIPACCCC</sequence>
<reference evidence="1" key="1">
    <citation type="submission" date="2020-05" db="EMBL/GenBank/DDBJ databases">
        <title>Large-scale comparative analyses of tick genomes elucidate their genetic diversity and vector capacities.</title>
        <authorList>
            <person name="Jia N."/>
            <person name="Wang J."/>
            <person name="Shi W."/>
            <person name="Du L."/>
            <person name="Sun Y."/>
            <person name="Zhan W."/>
            <person name="Jiang J."/>
            <person name="Wang Q."/>
            <person name="Zhang B."/>
            <person name="Ji P."/>
            <person name="Sakyi L.B."/>
            <person name="Cui X."/>
            <person name="Yuan T."/>
            <person name="Jiang B."/>
            <person name="Yang W."/>
            <person name="Lam T.T.-Y."/>
            <person name="Chang Q."/>
            <person name="Ding S."/>
            <person name="Wang X."/>
            <person name="Zhu J."/>
            <person name="Ruan X."/>
            <person name="Zhao L."/>
            <person name="Wei J."/>
            <person name="Que T."/>
            <person name="Du C."/>
            <person name="Cheng J."/>
            <person name="Dai P."/>
            <person name="Han X."/>
            <person name="Huang E."/>
            <person name="Gao Y."/>
            <person name="Liu J."/>
            <person name="Shao H."/>
            <person name="Ye R."/>
            <person name="Li L."/>
            <person name="Wei W."/>
            <person name="Wang X."/>
            <person name="Wang C."/>
            <person name="Yang T."/>
            <person name="Huo Q."/>
            <person name="Li W."/>
            <person name="Guo W."/>
            <person name="Chen H."/>
            <person name="Zhou L."/>
            <person name="Ni X."/>
            <person name="Tian J."/>
            <person name="Zhou Y."/>
            <person name="Sheng Y."/>
            <person name="Liu T."/>
            <person name="Pan Y."/>
            <person name="Xia L."/>
            <person name="Li J."/>
            <person name="Zhao F."/>
            <person name="Cao W."/>
        </authorList>
    </citation>
    <scope>NUCLEOTIDE SEQUENCE</scope>
    <source>
        <strain evidence="1">Dsil-2018</strain>
    </source>
</reference>
<evidence type="ECO:0000313" key="1">
    <source>
        <dbReference type="EMBL" id="KAH7964977.1"/>
    </source>
</evidence>
<dbReference type="EMBL" id="CM023471">
    <property type="protein sequence ID" value="KAH7964977.1"/>
    <property type="molecule type" value="Genomic_DNA"/>
</dbReference>
<gene>
    <name evidence="1" type="ORF">HPB49_002722</name>
</gene>
<evidence type="ECO:0000313" key="2">
    <source>
        <dbReference type="Proteomes" id="UP000821865"/>
    </source>
</evidence>
<organism evidence="1 2">
    <name type="scientific">Dermacentor silvarum</name>
    <name type="common">Tick</name>
    <dbReference type="NCBI Taxonomy" id="543639"/>
    <lineage>
        <taxon>Eukaryota</taxon>
        <taxon>Metazoa</taxon>
        <taxon>Ecdysozoa</taxon>
        <taxon>Arthropoda</taxon>
        <taxon>Chelicerata</taxon>
        <taxon>Arachnida</taxon>
        <taxon>Acari</taxon>
        <taxon>Parasitiformes</taxon>
        <taxon>Ixodida</taxon>
        <taxon>Ixodoidea</taxon>
        <taxon>Ixodidae</taxon>
        <taxon>Rhipicephalinae</taxon>
        <taxon>Dermacentor</taxon>
    </lineage>
</organism>
<keyword evidence="2" id="KW-1185">Reference proteome</keyword>
<comment type="caution">
    <text evidence="1">The sequence shown here is derived from an EMBL/GenBank/DDBJ whole genome shotgun (WGS) entry which is preliminary data.</text>
</comment>
<accession>A0ACB8DA43</accession>